<evidence type="ECO:0000259" key="4">
    <source>
        <dbReference type="Pfam" id="PF25772"/>
    </source>
</evidence>
<dbReference type="InterPro" id="IPR011989">
    <property type="entry name" value="ARM-like"/>
</dbReference>
<dbReference type="PANTHER" id="PTHR48445">
    <property type="entry name" value="OS02G0782100 PROTEIN"/>
    <property type="match status" value="1"/>
</dbReference>
<comment type="caution">
    <text evidence="5">The sequence shown here is derived from an EMBL/GenBank/DDBJ whole genome shotgun (WGS) entry which is preliminary data.</text>
</comment>
<dbReference type="Proteomes" id="UP000326396">
    <property type="component" value="Linkage Group LG12"/>
</dbReference>
<protein>
    <recommendedName>
        <fullName evidence="7">Ribosomal RNA-processing protein 12-like conserved domain-containing protein</fullName>
    </recommendedName>
</protein>
<dbReference type="SUPFAM" id="SSF48371">
    <property type="entry name" value="ARM repeat"/>
    <property type="match status" value="1"/>
</dbReference>
<feature type="compositionally biased region" description="Basic residues" evidence="2">
    <location>
        <begin position="1108"/>
        <end position="1122"/>
    </location>
</feature>
<dbReference type="InterPro" id="IPR016024">
    <property type="entry name" value="ARM-type_fold"/>
</dbReference>
<dbReference type="EMBL" id="SZYD01000004">
    <property type="protein sequence ID" value="KAD6455117.1"/>
    <property type="molecule type" value="Genomic_DNA"/>
</dbReference>
<accession>A0A5N6PL31</accession>
<dbReference type="Pfam" id="PF08161">
    <property type="entry name" value="RRP12_HEAT"/>
    <property type="match status" value="2"/>
</dbReference>
<dbReference type="OrthoDB" id="2192888at2759"/>
<comment type="similarity">
    <text evidence="1">Belongs to the RRP12 family.</text>
</comment>
<evidence type="ECO:0000313" key="5">
    <source>
        <dbReference type="EMBL" id="KAD6455117.1"/>
    </source>
</evidence>
<feature type="domain" description="RRP12 N-terminal HEAT" evidence="4">
    <location>
        <begin position="7"/>
        <end position="278"/>
    </location>
</feature>
<dbReference type="AlphaFoldDB" id="A0A5N6PL31"/>
<feature type="region of interest" description="Disordered" evidence="2">
    <location>
        <begin position="1088"/>
        <end position="1128"/>
    </location>
</feature>
<dbReference type="Gene3D" id="1.25.10.10">
    <property type="entry name" value="Leucine-rich Repeat Variant"/>
    <property type="match status" value="2"/>
</dbReference>
<dbReference type="InterPro" id="IPR012978">
    <property type="entry name" value="HEAT_RRP12"/>
</dbReference>
<evidence type="ECO:0000256" key="1">
    <source>
        <dbReference type="ARBA" id="ARBA00007690"/>
    </source>
</evidence>
<feature type="region of interest" description="Disordered" evidence="2">
    <location>
        <begin position="1039"/>
        <end position="1066"/>
    </location>
</feature>
<keyword evidence="6" id="KW-1185">Reference proteome</keyword>
<sequence>MDSGLGMKEEEDFCNSVLSRFSNSSDQQHHHICSIIADISQGLKDHGHPLTPLAYFGATSASLDKLLLSADHNSTSHHLHALLTIISMLLPTISSALLRKEFDYVSALLTRVIHSHAVTDSVIVSCLKCISHMLIVGHRTSWSDDVSPLFQILLQFIVDSRLKVRRQAHVSLRDVMQGFQETSVLSPASEAIASKFENIYLFAGGANSNPNPNPQEGSRAQDVLYVLDSLKDTLPLMPSKFSTKILSYFKRLLALHQSAATRRITDALYLLCLQPSLDVSSEALVDLLCSLATEVSSNEMSGDNLTFTARLLDAGMKKVFSVNRQICVVKLPVVFSALKDILASEHEEPLSVAVDALKSLIHTCIDDIMIKQGVDQIIASGSVRKSAPTIIEKLCATVESLLDYRFAAVWDMSFQVVAAMFDRIGSEFSSYFLKGTLKSLEGIQKLPDEDFLYRKQLHDCMGVAVVALGPETFLKCLPLNVEAQDPSDTNVWLFPILKQNIVGARLSFFNEYILDSIRVLKLRSAKVQAVFWLIFYIMFHPLYLHVHMCQHEQEGRIHSARSVDGLVYSLWSLLPSFCNYPLDTAESFKDLETMLCRSLREESDFRGIICSSLHILIQQNKRIIEGEIDSSDKINISQQQAVPLYTSEVAACNLDVLRSSASAILSTLSGTFMKSAKDDGGSLQRTIGDFASIADKSVVSKLYKNTMNKLLKVTKEAGKIQNIKGSGSMEIDNSSNDTSLSLKRGKLYDLAVALLPGIGTEEIDLLFVAIEPALKDTESLIQKKAYKVLSTILEHDDSFIARRFEQLLKLMFEVMHTCHFSAKRHRLDCLYFLIAHVSKDKSEQMKREIVASFLTEIILGLKESNKKTRNRAYEIIVQIGHACADEDKGGNNENLYNFFNMVAGGLAGETPHMIGAAVKGMARLTYEFNDLLSNAFIVLPSTLLLLQRKSREINKAKKFLLLQASLGFLKVLVAKSQAEGLQTHMRGMVEAILRWQSSSKNHFKAKVKQLLEMLVKKCGLVAVKEVMPEEHMKLLTNIRKINERKERKHSANTTRKPNPVHQKQPPQGCLLSVSYLLSRWNHTKIFSDFSDEKTDNGNSEDMTFAGRRSSKKSSFKSKRAKRRLAEDSYEELEDEPLDLLDREKTRSSLRSFDSLKRKLQSIDEPEIDADGRLIISEDDRRETTEAATGKTSQSGWAYTGSEYSSKKAGGDLKRKGKLEPYAYWPLDRKMVSRRPEHRATARKGMSSVVKRLEGQSVSNALAIKGFKMKRSKRKAATR</sequence>
<evidence type="ECO:0000259" key="3">
    <source>
        <dbReference type="Pfam" id="PF08161"/>
    </source>
</evidence>
<name>A0A5N6PL31_9ASTR</name>
<organism evidence="5 6">
    <name type="scientific">Mikania micrantha</name>
    <name type="common">bitter vine</name>
    <dbReference type="NCBI Taxonomy" id="192012"/>
    <lineage>
        <taxon>Eukaryota</taxon>
        <taxon>Viridiplantae</taxon>
        <taxon>Streptophyta</taxon>
        <taxon>Embryophyta</taxon>
        <taxon>Tracheophyta</taxon>
        <taxon>Spermatophyta</taxon>
        <taxon>Magnoliopsida</taxon>
        <taxon>eudicotyledons</taxon>
        <taxon>Gunneridae</taxon>
        <taxon>Pentapetalae</taxon>
        <taxon>asterids</taxon>
        <taxon>campanulids</taxon>
        <taxon>Asterales</taxon>
        <taxon>Asteraceae</taxon>
        <taxon>Asteroideae</taxon>
        <taxon>Heliantheae alliance</taxon>
        <taxon>Eupatorieae</taxon>
        <taxon>Mikania</taxon>
    </lineage>
</organism>
<dbReference type="Pfam" id="PF25772">
    <property type="entry name" value="HEAT_RRP12_N"/>
    <property type="match status" value="1"/>
</dbReference>
<feature type="compositionally biased region" description="Polar residues" evidence="2">
    <location>
        <begin position="1185"/>
        <end position="1196"/>
    </location>
</feature>
<proteinExistence type="inferred from homology"/>
<feature type="domain" description="RRP12 HEAT" evidence="3">
    <location>
        <begin position="344"/>
        <end position="527"/>
    </location>
</feature>
<dbReference type="InterPro" id="IPR057860">
    <property type="entry name" value="HEAT_RRP12_N"/>
</dbReference>
<feature type="region of interest" description="Disordered" evidence="2">
    <location>
        <begin position="1176"/>
        <end position="1211"/>
    </location>
</feature>
<evidence type="ECO:0000313" key="6">
    <source>
        <dbReference type="Proteomes" id="UP000326396"/>
    </source>
</evidence>
<evidence type="ECO:0008006" key="7">
    <source>
        <dbReference type="Google" id="ProtNLM"/>
    </source>
</evidence>
<gene>
    <name evidence="5" type="ORF">E3N88_09823</name>
</gene>
<reference evidence="5 6" key="1">
    <citation type="submission" date="2019-05" db="EMBL/GenBank/DDBJ databases">
        <title>Mikania micrantha, genome provides insights into the molecular mechanism of rapid growth.</title>
        <authorList>
            <person name="Liu B."/>
        </authorList>
    </citation>
    <scope>NUCLEOTIDE SEQUENCE [LARGE SCALE GENOMIC DNA]</scope>
    <source>
        <strain evidence="5">NLD-2019</strain>
        <tissue evidence="5">Leaf</tissue>
    </source>
</reference>
<dbReference type="PANTHER" id="PTHR48445:SF1">
    <property type="entry name" value="OS02G0782100 PROTEIN"/>
    <property type="match status" value="1"/>
</dbReference>
<feature type="domain" description="RRP12 HEAT" evidence="3">
    <location>
        <begin position="539"/>
        <end position="672"/>
    </location>
</feature>
<evidence type="ECO:0000256" key="2">
    <source>
        <dbReference type="SAM" id="MobiDB-lite"/>
    </source>
</evidence>